<keyword evidence="3" id="KW-1185">Reference proteome</keyword>
<accession>A0A5C3Q623</accession>
<protein>
    <submittedName>
        <fullName evidence="2">Uncharacterized protein</fullName>
    </submittedName>
</protein>
<dbReference type="AlphaFoldDB" id="A0A5C3Q623"/>
<sequence>MYVLFLPALSCAHEADSNAHSLSSTSCAAAAAVREGRLGGGTGGGEGSFRQRMVLSATDCRTFWIMTNCYDDELSARCIYPPVFYCISLFIIGLLLLYTVHVCENEA</sequence>
<name>A0A5C3Q623_9AGAR</name>
<evidence type="ECO:0000256" key="1">
    <source>
        <dbReference type="SAM" id="Phobius"/>
    </source>
</evidence>
<dbReference type="EMBL" id="ML178847">
    <property type="protein sequence ID" value="TFK97432.1"/>
    <property type="molecule type" value="Genomic_DNA"/>
</dbReference>
<reference evidence="2 3" key="1">
    <citation type="journal article" date="2019" name="Nat. Ecol. Evol.">
        <title>Megaphylogeny resolves global patterns of mushroom evolution.</title>
        <authorList>
            <person name="Varga T."/>
            <person name="Krizsan K."/>
            <person name="Foldi C."/>
            <person name="Dima B."/>
            <person name="Sanchez-Garcia M."/>
            <person name="Sanchez-Ramirez S."/>
            <person name="Szollosi G.J."/>
            <person name="Szarkandi J.G."/>
            <person name="Papp V."/>
            <person name="Albert L."/>
            <person name="Andreopoulos W."/>
            <person name="Angelini C."/>
            <person name="Antonin V."/>
            <person name="Barry K.W."/>
            <person name="Bougher N.L."/>
            <person name="Buchanan P."/>
            <person name="Buyck B."/>
            <person name="Bense V."/>
            <person name="Catcheside P."/>
            <person name="Chovatia M."/>
            <person name="Cooper J."/>
            <person name="Damon W."/>
            <person name="Desjardin D."/>
            <person name="Finy P."/>
            <person name="Geml J."/>
            <person name="Haridas S."/>
            <person name="Hughes K."/>
            <person name="Justo A."/>
            <person name="Karasinski D."/>
            <person name="Kautmanova I."/>
            <person name="Kiss B."/>
            <person name="Kocsube S."/>
            <person name="Kotiranta H."/>
            <person name="LaButti K.M."/>
            <person name="Lechner B.E."/>
            <person name="Liimatainen K."/>
            <person name="Lipzen A."/>
            <person name="Lukacs Z."/>
            <person name="Mihaltcheva S."/>
            <person name="Morgado L.N."/>
            <person name="Niskanen T."/>
            <person name="Noordeloos M.E."/>
            <person name="Ohm R.A."/>
            <person name="Ortiz-Santana B."/>
            <person name="Ovrebo C."/>
            <person name="Racz N."/>
            <person name="Riley R."/>
            <person name="Savchenko A."/>
            <person name="Shiryaev A."/>
            <person name="Soop K."/>
            <person name="Spirin V."/>
            <person name="Szebenyi C."/>
            <person name="Tomsovsky M."/>
            <person name="Tulloss R.E."/>
            <person name="Uehling J."/>
            <person name="Grigoriev I.V."/>
            <person name="Vagvolgyi C."/>
            <person name="Papp T."/>
            <person name="Martin F.M."/>
            <person name="Miettinen O."/>
            <person name="Hibbett D.S."/>
            <person name="Nagy L.G."/>
        </authorList>
    </citation>
    <scope>NUCLEOTIDE SEQUENCE [LARGE SCALE GENOMIC DNA]</scope>
    <source>
        <strain evidence="2 3">CBS 309.79</strain>
    </source>
</reference>
<gene>
    <name evidence="2" type="ORF">BDV98DRAFT_262870</name>
</gene>
<keyword evidence="1" id="KW-0472">Membrane</keyword>
<keyword evidence="1" id="KW-1133">Transmembrane helix</keyword>
<organism evidence="2 3">
    <name type="scientific">Pterulicium gracile</name>
    <dbReference type="NCBI Taxonomy" id="1884261"/>
    <lineage>
        <taxon>Eukaryota</taxon>
        <taxon>Fungi</taxon>
        <taxon>Dikarya</taxon>
        <taxon>Basidiomycota</taxon>
        <taxon>Agaricomycotina</taxon>
        <taxon>Agaricomycetes</taxon>
        <taxon>Agaricomycetidae</taxon>
        <taxon>Agaricales</taxon>
        <taxon>Pleurotineae</taxon>
        <taxon>Pterulaceae</taxon>
        <taxon>Pterulicium</taxon>
    </lineage>
</organism>
<keyword evidence="1" id="KW-0812">Transmembrane</keyword>
<dbReference type="Proteomes" id="UP000305067">
    <property type="component" value="Unassembled WGS sequence"/>
</dbReference>
<feature type="transmembrane region" description="Helical" evidence="1">
    <location>
        <begin position="82"/>
        <end position="103"/>
    </location>
</feature>
<evidence type="ECO:0000313" key="3">
    <source>
        <dbReference type="Proteomes" id="UP000305067"/>
    </source>
</evidence>
<proteinExistence type="predicted"/>
<evidence type="ECO:0000313" key="2">
    <source>
        <dbReference type="EMBL" id="TFK97432.1"/>
    </source>
</evidence>